<reference evidence="3" key="1">
    <citation type="submission" date="2025-08" db="UniProtKB">
        <authorList>
            <consortium name="RefSeq"/>
        </authorList>
    </citation>
    <scope>IDENTIFICATION</scope>
</reference>
<dbReference type="InParanoid" id="A0A7E5WWT2"/>
<dbReference type="SUPFAM" id="SSF56672">
    <property type="entry name" value="DNA/RNA polymerases"/>
    <property type="match status" value="1"/>
</dbReference>
<accession>A0A7E5WWT2</accession>
<dbReference type="InterPro" id="IPR036691">
    <property type="entry name" value="Endo/exonu/phosph_ase_sf"/>
</dbReference>
<dbReference type="GO" id="GO:0071897">
    <property type="term" value="P:DNA biosynthetic process"/>
    <property type="evidence" value="ECO:0007669"/>
    <property type="project" value="UniProtKB-ARBA"/>
</dbReference>
<dbReference type="Gene3D" id="3.60.10.10">
    <property type="entry name" value="Endonuclease/exonuclease/phosphatase"/>
    <property type="match status" value="1"/>
</dbReference>
<dbReference type="InterPro" id="IPR043502">
    <property type="entry name" value="DNA/RNA_pol_sf"/>
</dbReference>
<dbReference type="GO" id="GO:0003824">
    <property type="term" value="F:catalytic activity"/>
    <property type="evidence" value="ECO:0007669"/>
    <property type="project" value="InterPro"/>
</dbReference>
<evidence type="ECO:0000313" key="2">
    <source>
        <dbReference type="Proteomes" id="UP000322000"/>
    </source>
</evidence>
<dbReference type="GeneID" id="113506092"/>
<dbReference type="Proteomes" id="UP000322000">
    <property type="component" value="Chromosome 28"/>
</dbReference>
<evidence type="ECO:0000259" key="1">
    <source>
        <dbReference type="PROSITE" id="PS50878"/>
    </source>
</evidence>
<keyword evidence="2" id="KW-1185">Reference proteome</keyword>
<dbReference type="AlphaFoldDB" id="A0A7E5WWT2"/>
<dbReference type="OrthoDB" id="426210at2759"/>
<proteinExistence type="predicted"/>
<dbReference type="InterPro" id="IPR000477">
    <property type="entry name" value="RT_dom"/>
</dbReference>
<feature type="domain" description="Reverse transcriptase" evidence="1">
    <location>
        <begin position="502"/>
        <end position="754"/>
    </location>
</feature>
<dbReference type="InterPro" id="IPR005135">
    <property type="entry name" value="Endo/exonuclease/phosphatase"/>
</dbReference>
<dbReference type="PANTHER" id="PTHR33332">
    <property type="entry name" value="REVERSE TRANSCRIPTASE DOMAIN-CONTAINING PROTEIN"/>
    <property type="match status" value="1"/>
</dbReference>
<evidence type="ECO:0000313" key="3">
    <source>
        <dbReference type="RefSeq" id="XP_026744752.1"/>
    </source>
</evidence>
<dbReference type="SUPFAM" id="SSF56219">
    <property type="entry name" value="DNase I-like"/>
    <property type="match status" value="1"/>
</dbReference>
<protein>
    <submittedName>
        <fullName evidence="3">Uncharacterized protein LOC113506092</fullName>
    </submittedName>
</protein>
<dbReference type="KEGG" id="tnl:113506092"/>
<name>A0A7E5WWT2_TRINI</name>
<organism evidence="2 3">
    <name type="scientific">Trichoplusia ni</name>
    <name type="common">Cabbage looper</name>
    <dbReference type="NCBI Taxonomy" id="7111"/>
    <lineage>
        <taxon>Eukaryota</taxon>
        <taxon>Metazoa</taxon>
        <taxon>Ecdysozoa</taxon>
        <taxon>Arthropoda</taxon>
        <taxon>Hexapoda</taxon>
        <taxon>Insecta</taxon>
        <taxon>Pterygota</taxon>
        <taxon>Neoptera</taxon>
        <taxon>Endopterygota</taxon>
        <taxon>Lepidoptera</taxon>
        <taxon>Glossata</taxon>
        <taxon>Ditrysia</taxon>
        <taxon>Noctuoidea</taxon>
        <taxon>Noctuidae</taxon>
        <taxon>Plusiinae</taxon>
        <taxon>Trichoplusia</taxon>
    </lineage>
</organism>
<gene>
    <name evidence="3" type="primary">LOC113506092</name>
</gene>
<dbReference type="Pfam" id="PF03372">
    <property type="entry name" value="Exo_endo_phos"/>
    <property type="match status" value="1"/>
</dbReference>
<dbReference type="CDD" id="cd01650">
    <property type="entry name" value="RT_nLTR_like"/>
    <property type="match status" value="1"/>
</dbReference>
<dbReference type="Pfam" id="PF00078">
    <property type="entry name" value="RVT_1"/>
    <property type="match status" value="1"/>
</dbReference>
<dbReference type="RefSeq" id="XP_026744752.1">
    <property type="nucleotide sequence ID" value="XM_026888951.1"/>
</dbReference>
<sequence length="833" mass="95052">MANVLKDKFNVYYQNVRGLRTKTDIFYRQMACNSFDVIVLTETWLLDGISNSELFDNRYIVWRRDRDYGSTGQTRGGGVLIATRRDLSTIHQPLFQSTAEDLWLTIRLKNLNTRSYINLCVIYLCKQNLGISFSTQVSNFLLNLNRTVMNNNNNDTFLVLGDFNMSGINWLPSDNLFLVPSNIHSHDEYSFTDELNALNLQQYNGVLNGHGKILDLVLSNNLVTVSEWSESLVPIDAYHPALLVNVDFLEVTLLECAPRIRYLYDKGDYDTINDSVRLMDWEREFSNRTIDESVDFFNIFLSDLQTKYIPQKTSRNKLYPVWYSTSLIKCIKEKYKYLKKFKLYGNKSDELTFKLLRERVKLLASECYASYLKITEDSIKVIPKHFWSFVKNRHNSNAVPSTLTYENQIMSSGVSICEAFSKYFLSNFLNPSNDNPNIHSSVLPIGSVSSEISNVMINTDYVHKLLAQLDTSKAAGPDSISPNLLTRCSSSLAYPVSLLFKKSLSSCVVPKQWKSAFITPIHKKGAKTLITNYRPISKLCLLAKVLERVVYNQVYAALRNSMSPLQHGFLKGKSTVTNLVLLNDYITEVMDGGGQVDVVYTDYSKAFDRIDHRILISKINTMGVHGDLLRWFSSYLDNRSQAVVLNNYISSWVPVPSGCPQGSLLGPLLFVAYINDIDSCLLSSKLLCFADDMKIYAAISSIEDMPKLQADLERLEEYCRRSRLDLNPAKCSVVTYSRKRSVIQTSYTLGGQPLPRVSSIRDLGVHHDSKLLFETHVDNIVSKATKSLGFIMRVSKSFKNAKTLKILYCTFVRSQLEYASEIWNPCYQKYVDR</sequence>
<dbReference type="PROSITE" id="PS50878">
    <property type="entry name" value="RT_POL"/>
    <property type="match status" value="1"/>
</dbReference>